<dbReference type="RefSeq" id="WP_020582619.1">
    <property type="nucleotide sequence ID" value="NZ_JOJP01000001.1"/>
</dbReference>
<dbReference type="Proteomes" id="UP000027997">
    <property type="component" value="Unassembled WGS sequence"/>
</dbReference>
<feature type="compositionally biased region" description="Polar residues" evidence="1">
    <location>
        <begin position="66"/>
        <end position="85"/>
    </location>
</feature>
<name>A0A081K6J7_9GAMM</name>
<proteinExistence type="predicted"/>
<dbReference type="SUPFAM" id="SSF82199">
    <property type="entry name" value="SET domain"/>
    <property type="match status" value="1"/>
</dbReference>
<comment type="caution">
    <text evidence="3">The sequence shown here is derived from an EMBL/GenBank/DDBJ whole genome shotgun (WGS) entry which is preliminary data.</text>
</comment>
<protein>
    <recommendedName>
        <fullName evidence="2">SET domain-containing protein</fullName>
    </recommendedName>
</protein>
<reference evidence="3 4" key="1">
    <citation type="submission" date="2014-06" db="EMBL/GenBank/DDBJ databases">
        <title>Whole Genome Sequences of Three Symbiotic Endozoicomonas Bacteria.</title>
        <authorList>
            <person name="Neave M.J."/>
            <person name="Apprill A."/>
            <person name="Voolstra C.R."/>
        </authorList>
    </citation>
    <scope>NUCLEOTIDE SEQUENCE [LARGE SCALE GENOMIC DNA]</scope>
    <source>
        <strain evidence="3 4">DSM 22380</strain>
    </source>
</reference>
<dbReference type="EMBL" id="JOJP01000001">
    <property type="protein sequence ID" value="KEI69773.1"/>
    <property type="molecule type" value="Genomic_DNA"/>
</dbReference>
<keyword evidence="4" id="KW-1185">Reference proteome</keyword>
<dbReference type="Gene3D" id="2.170.270.10">
    <property type="entry name" value="SET domain"/>
    <property type="match status" value="1"/>
</dbReference>
<organism evidence="3 4">
    <name type="scientific">Endozoicomonas elysicola</name>
    <dbReference type="NCBI Taxonomy" id="305900"/>
    <lineage>
        <taxon>Bacteria</taxon>
        <taxon>Pseudomonadati</taxon>
        <taxon>Pseudomonadota</taxon>
        <taxon>Gammaproteobacteria</taxon>
        <taxon>Oceanospirillales</taxon>
        <taxon>Endozoicomonadaceae</taxon>
        <taxon>Endozoicomonas</taxon>
    </lineage>
</organism>
<feature type="region of interest" description="Disordered" evidence="1">
    <location>
        <begin position="264"/>
        <end position="293"/>
    </location>
</feature>
<evidence type="ECO:0000313" key="3">
    <source>
        <dbReference type="EMBL" id="KEI69773.1"/>
    </source>
</evidence>
<dbReference type="AlphaFoldDB" id="A0A081K6J7"/>
<dbReference type="InterPro" id="IPR046341">
    <property type="entry name" value="SET_dom_sf"/>
</dbReference>
<dbReference type="Pfam" id="PF00856">
    <property type="entry name" value="SET"/>
    <property type="match status" value="1"/>
</dbReference>
<evidence type="ECO:0000313" key="4">
    <source>
        <dbReference type="Proteomes" id="UP000027997"/>
    </source>
</evidence>
<evidence type="ECO:0000259" key="2">
    <source>
        <dbReference type="Pfam" id="PF00856"/>
    </source>
</evidence>
<feature type="region of interest" description="Disordered" evidence="1">
    <location>
        <begin position="66"/>
        <end position="105"/>
    </location>
</feature>
<feature type="domain" description="SET" evidence="2">
    <location>
        <begin position="134"/>
        <end position="255"/>
    </location>
</feature>
<dbReference type="InterPro" id="IPR001214">
    <property type="entry name" value="SET_dom"/>
</dbReference>
<evidence type="ECO:0000256" key="1">
    <source>
        <dbReference type="SAM" id="MobiDB-lite"/>
    </source>
</evidence>
<gene>
    <name evidence="3" type="ORF">GV64_02575</name>
</gene>
<sequence>MNALSAVLQPINYRLNYENQHNCDSGTESINETLEGLSNTADTPISHYKVTRSEFPFMTIKKQLADNVSTHSRDTASPSPDSGYSTPAEDPIPQTTTASKKRRYHPYPKSLKEMCSVGQGIYIEPSTLPYSDVGNGAFIDHPFEKGAFVTWYDGYRKHFKSEAERNEHKMDLNASTHTRKINRDVVIIGIRDPELAAVIDTQTGHSMGAGSFINDPLDPQKVNVIFCAPDSAEKPHIYVKATKDLDRGSELFATYDDDFWRRRGGKPKKIKPSIDQTEQGIKPTTNNLIKTGQ</sequence>
<accession>A0A081K6J7</accession>
<feature type="compositionally biased region" description="Polar residues" evidence="1">
    <location>
        <begin position="274"/>
        <end position="293"/>
    </location>
</feature>